<evidence type="ECO:0000313" key="3">
    <source>
        <dbReference type="Proteomes" id="UP001196565"/>
    </source>
</evidence>
<comment type="caution">
    <text evidence="2">The sequence shown here is derived from an EMBL/GenBank/DDBJ whole genome shotgun (WGS) entry which is preliminary data.</text>
</comment>
<protein>
    <submittedName>
        <fullName evidence="2">Uncharacterized protein</fullName>
    </submittedName>
</protein>
<feature type="region of interest" description="Disordered" evidence="1">
    <location>
        <begin position="1"/>
        <end position="34"/>
    </location>
</feature>
<organism evidence="2 3">
    <name type="scientific">Roseomonas alba</name>
    <dbReference type="NCBI Taxonomy" id="2846776"/>
    <lineage>
        <taxon>Bacteria</taxon>
        <taxon>Pseudomonadati</taxon>
        <taxon>Pseudomonadota</taxon>
        <taxon>Alphaproteobacteria</taxon>
        <taxon>Acetobacterales</taxon>
        <taxon>Roseomonadaceae</taxon>
        <taxon>Roseomonas</taxon>
    </lineage>
</organism>
<name>A0ABS7AHH0_9PROT</name>
<evidence type="ECO:0000313" key="2">
    <source>
        <dbReference type="EMBL" id="MBW6400760.1"/>
    </source>
</evidence>
<dbReference type="Proteomes" id="UP001196565">
    <property type="component" value="Unassembled WGS sequence"/>
</dbReference>
<sequence>MTSSAELPLPATVDLSRRPEPTPTKPVGPLGGPSYEHRGAVIDCQPGGYICRLLLPGCPLHGHSFGAAGTIPYLVDLWLDHQRLPPWIKAARPAPGHRDP</sequence>
<evidence type="ECO:0000256" key="1">
    <source>
        <dbReference type="SAM" id="MobiDB-lite"/>
    </source>
</evidence>
<keyword evidence="3" id="KW-1185">Reference proteome</keyword>
<proteinExistence type="predicted"/>
<dbReference type="RefSeq" id="WP_219765335.1">
    <property type="nucleotide sequence ID" value="NZ_JAHYBZ010000009.1"/>
</dbReference>
<dbReference type="EMBL" id="JAHYBZ010000009">
    <property type="protein sequence ID" value="MBW6400760.1"/>
    <property type="molecule type" value="Genomic_DNA"/>
</dbReference>
<gene>
    <name evidence="2" type="ORF">KPL78_23065</name>
</gene>
<accession>A0ABS7AHH0</accession>
<reference evidence="2 3" key="1">
    <citation type="submission" date="2021-07" db="EMBL/GenBank/DDBJ databases">
        <authorList>
            <person name="So Y."/>
        </authorList>
    </citation>
    <scope>NUCLEOTIDE SEQUENCE [LARGE SCALE GENOMIC DNA]</scope>
    <source>
        <strain evidence="2 3">HJA6</strain>
    </source>
</reference>